<dbReference type="SFLD" id="SFLDG01131">
    <property type="entry name" value="C1.5.2:_MDP_Like"/>
    <property type="match status" value="1"/>
</dbReference>
<dbReference type="AlphaFoldDB" id="A9VCM9"/>
<dbReference type="RefSeq" id="XP_001750462.1">
    <property type="nucleotide sequence ID" value="XM_001750410.1"/>
</dbReference>
<dbReference type="Pfam" id="PF12689">
    <property type="entry name" value="Acid_PPase"/>
    <property type="match status" value="1"/>
</dbReference>
<dbReference type="Gene3D" id="3.40.50.1000">
    <property type="entry name" value="HAD superfamily/HAD-like"/>
    <property type="match status" value="1"/>
</dbReference>
<organism evidence="1 2">
    <name type="scientific">Monosiga brevicollis</name>
    <name type="common">Choanoflagellate</name>
    <dbReference type="NCBI Taxonomy" id="81824"/>
    <lineage>
        <taxon>Eukaryota</taxon>
        <taxon>Choanoflagellata</taxon>
        <taxon>Craspedida</taxon>
        <taxon>Salpingoecidae</taxon>
        <taxon>Monosiga</taxon>
    </lineage>
</organism>
<dbReference type="GeneID" id="5895757"/>
<dbReference type="OMA" id="GVWAWRK"/>
<name>A9VCM9_MONBE</name>
<evidence type="ECO:0008006" key="3">
    <source>
        <dbReference type="Google" id="ProtNLM"/>
    </source>
</evidence>
<accession>A9VCM9</accession>
<gene>
    <name evidence="1" type="ORF">MONBRDRAFT_12564</name>
</gene>
<dbReference type="InterPro" id="IPR010036">
    <property type="entry name" value="MDP_1_eu_arc"/>
</dbReference>
<proteinExistence type="predicted"/>
<dbReference type="EMBL" id="CH991582">
    <property type="protein sequence ID" value="EDQ84676.1"/>
    <property type="molecule type" value="Genomic_DNA"/>
</dbReference>
<dbReference type="FunCoup" id="A9VCM9">
    <property type="interactions" value="145"/>
</dbReference>
<reference evidence="1 2" key="1">
    <citation type="journal article" date="2008" name="Nature">
        <title>The genome of the choanoflagellate Monosiga brevicollis and the origin of metazoans.</title>
        <authorList>
            <consortium name="JGI Sequencing"/>
            <person name="King N."/>
            <person name="Westbrook M.J."/>
            <person name="Young S.L."/>
            <person name="Kuo A."/>
            <person name="Abedin M."/>
            <person name="Chapman J."/>
            <person name="Fairclough S."/>
            <person name="Hellsten U."/>
            <person name="Isogai Y."/>
            <person name="Letunic I."/>
            <person name="Marr M."/>
            <person name="Pincus D."/>
            <person name="Putnam N."/>
            <person name="Rokas A."/>
            <person name="Wright K.J."/>
            <person name="Zuzow R."/>
            <person name="Dirks W."/>
            <person name="Good M."/>
            <person name="Goodstein D."/>
            <person name="Lemons D."/>
            <person name="Li W."/>
            <person name="Lyons J.B."/>
            <person name="Morris A."/>
            <person name="Nichols S."/>
            <person name="Richter D.J."/>
            <person name="Salamov A."/>
            <person name="Bork P."/>
            <person name="Lim W.A."/>
            <person name="Manning G."/>
            <person name="Miller W.T."/>
            <person name="McGinnis W."/>
            <person name="Shapiro H."/>
            <person name="Tjian R."/>
            <person name="Grigoriev I.V."/>
            <person name="Rokhsar D."/>
        </authorList>
    </citation>
    <scope>NUCLEOTIDE SEQUENCE [LARGE SCALE GENOMIC DNA]</scope>
    <source>
        <strain evidence="2">MX1 / ATCC 50154</strain>
    </source>
</reference>
<dbReference type="eggNOG" id="ENOG502RZK1">
    <property type="taxonomic scope" value="Eukaryota"/>
</dbReference>
<dbReference type="InParanoid" id="A9VCM9"/>
<keyword evidence="2" id="KW-1185">Reference proteome</keyword>
<dbReference type="SFLD" id="SFLDS00003">
    <property type="entry name" value="Haloacid_Dehalogenase"/>
    <property type="match status" value="1"/>
</dbReference>
<evidence type="ECO:0000313" key="2">
    <source>
        <dbReference type="Proteomes" id="UP000001357"/>
    </source>
</evidence>
<dbReference type="InterPro" id="IPR023214">
    <property type="entry name" value="HAD_sf"/>
</dbReference>
<dbReference type="SUPFAM" id="SSF56784">
    <property type="entry name" value="HAD-like"/>
    <property type="match status" value="1"/>
</dbReference>
<dbReference type="GO" id="GO:0003993">
    <property type="term" value="F:acid phosphatase activity"/>
    <property type="evidence" value="ECO:0000318"/>
    <property type="project" value="GO_Central"/>
</dbReference>
<dbReference type="SFLD" id="SFLDG01129">
    <property type="entry name" value="C1.5:_HAD__Beta-PGM__Phosphata"/>
    <property type="match status" value="1"/>
</dbReference>
<dbReference type="PANTHER" id="PTHR17901">
    <property type="entry name" value="MAGNESIUM-DEPENDENT PHOSPHATASE 1 MDP1"/>
    <property type="match status" value="1"/>
</dbReference>
<evidence type="ECO:0000313" key="1">
    <source>
        <dbReference type="EMBL" id="EDQ84676.1"/>
    </source>
</evidence>
<dbReference type="KEGG" id="mbr:MONBRDRAFT_12564"/>
<sequence length="201" mass="22135">MLPRLIVFDLDMCAWSPEMYTLSEIPKKTIKGDLNGHGHGVVAAVSDGEHVRLFPGALHALQQLHLNKLPGTKCAVASSADTPHAVKIAKKCLQLLEVVPGVSVAEVLRTAGGGFDHDGNIQIGRSPPLSSNKSKTHFPRLRDLCEIDYEHMLFFDDSNWEDNCAIVERHCPGVVAQRTPRGLQVHEFELGLRKFAERKSA</sequence>
<dbReference type="InterPro" id="IPR036412">
    <property type="entry name" value="HAD-like_sf"/>
</dbReference>
<protein>
    <recommendedName>
        <fullName evidence="3">Magnesium-dependent phosphatase-1</fullName>
    </recommendedName>
</protein>
<dbReference type="Proteomes" id="UP000001357">
    <property type="component" value="Unassembled WGS sequence"/>
</dbReference>
<dbReference type="PANTHER" id="PTHR17901:SF14">
    <property type="entry name" value="MAGNESIUM-DEPENDENT PHOSPHATASE 1"/>
    <property type="match status" value="1"/>
</dbReference>